<dbReference type="InterPro" id="IPR000551">
    <property type="entry name" value="MerR-type_HTH_dom"/>
</dbReference>
<dbReference type="RefSeq" id="WP_036715881.1">
    <property type="nucleotide sequence ID" value="NZ_JRKS01000001.1"/>
</dbReference>
<comment type="caution">
    <text evidence="3">The sequence shown here is derived from an EMBL/GenBank/DDBJ whole genome shotgun (WGS) entry which is preliminary data.</text>
</comment>
<keyword evidence="4" id="KW-1185">Reference proteome</keyword>
<dbReference type="EMBL" id="JRKS01000001">
    <property type="protein sequence ID" value="KGJ09644.1"/>
    <property type="molecule type" value="Genomic_DNA"/>
</dbReference>
<dbReference type="CDD" id="cd04765">
    <property type="entry name" value="HTH_MlrA-like_sg2"/>
    <property type="match status" value="1"/>
</dbReference>
<evidence type="ECO:0000259" key="2">
    <source>
        <dbReference type="PROSITE" id="PS50937"/>
    </source>
</evidence>
<dbReference type="GO" id="GO:0003677">
    <property type="term" value="F:DNA binding"/>
    <property type="evidence" value="ECO:0007669"/>
    <property type="project" value="InterPro"/>
</dbReference>
<protein>
    <recommendedName>
        <fullName evidence="2">HTH merR-type domain-containing protein</fullName>
    </recommendedName>
</protein>
<dbReference type="AlphaFoldDB" id="A0A099FGG6"/>
<evidence type="ECO:0000313" key="4">
    <source>
        <dbReference type="Proteomes" id="UP000029917"/>
    </source>
</evidence>
<evidence type="ECO:0000313" key="3">
    <source>
        <dbReference type="EMBL" id="KGJ09644.1"/>
    </source>
</evidence>
<dbReference type="Pfam" id="PF13411">
    <property type="entry name" value="MerR_1"/>
    <property type="match status" value="1"/>
</dbReference>
<dbReference type="InterPro" id="IPR009061">
    <property type="entry name" value="DNA-bd_dom_put_sf"/>
</dbReference>
<dbReference type="SUPFAM" id="SSF46955">
    <property type="entry name" value="Putative DNA-binding domain"/>
    <property type="match status" value="1"/>
</dbReference>
<feature type="region of interest" description="Disordered" evidence="1">
    <location>
        <begin position="109"/>
        <end position="145"/>
    </location>
</feature>
<dbReference type="STRING" id="690417.IC63_00400"/>
<sequence length="218" mass="23408">MTKSPHAFRSIGEVSRLVSVATHVLRYWETQFPTLNPVKRPDGRRYYRLDDVLLAAGICEALREEGLTIRGARRLIAQDRGASFRARGRLRLAEKLGLQAEDVLPAQAKAPSAVTAPDADLAPASAGLPKSVTPGPARRVRAPRAEAASHTLPLFPDLEPPLAAAPTPVDPPERVVWLSRLCATSGALRRRETPLPAAARPLAAALREVHAAVATPEA</sequence>
<dbReference type="OrthoDB" id="9810140at2"/>
<dbReference type="PROSITE" id="PS50937">
    <property type="entry name" value="HTH_MERR_2"/>
    <property type="match status" value="1"/>
</dbReference>
<gene>
    <name evidence="3" type="ORF">IC63_00400</name>
</gene>
<name>A0A099FGG6_9RHOB</name>
<accession>A0A099FGG6</accession>
<dbReference type="Gene3D" id="1.10.1660.10">
    <property type="match status" value="1"/>
</dbReference>
<dbReference type="GO" id="GO:0006355">
    <property type="term" value="P:regulation of DNA-templated transcription"/>
    <property type="evidence" value="ECO:0007669"/>
    <property type="project" value="InterPro"/>
</dbReference>
<proteinExistence type="predicted"/>
<evidence type="ECO:0000256" key="1">
    <source>
        <dbReference type="SAM" id="MobiDB-lite"/>
    </source>
</evidence>
<reference evidence="3 4" key="1">
    <citation type="submission" date="2014-09" db="EMBL/GenBank/DDBJ databases">
        <authorList>
            <person name="McGinnis J.M."/>
            <person name="Wolfgang W.J."/>
        </authorList>
    </citation>
    <scope>NUCLEOTIDE SEQUENCE [LARGE SCALE GENOMIC DNA]</scope>
    <source>
        <strain evidence="3 4">HAMBI 3106</strain>
    </source>
</reference>
<reference evidence="3 4" key="2">
    <citation type="submission" date="2014-10" db="EMBL/GenBank/DDBJ databases">
        <title>Paracoccus sanguinis sp. nov., isolated from clinical specimens of New York State patients.</title>
        <authorList>
            <person name="Mingle L.A."/>
            <person name="Cole J.A."/>
            <person name="Lapierre P."/>
            <person name="Musser K.A."/>
        </authorList>
    </citation>
    <scope>NUCLEOTIDE SEQUENCE [LARGE SCALE GENOMIC DNA]</scope>
    <source>
        <strain evidence="3 4">HAMBI 3106</strain>
    </source>
</reference>
<organism evidence="3 4">
    <name type="scientific">Paracoccus sphaerophysae</name>
    <dbReference type="NCBI Taxonomy" id="690417"/>
    <lineage>
        <taxon>Bacteria</taxon>
        <taxon>Pseudomonadati</taxon>
        <taxon>Pseudomonadota</taxon>
        <taxon>Alphaproteobacteria</taxon>
        <taxon>Rhodobacterales</taxon>
        <taxon>Paracoccaceae</taxon>
        <taxon>Paracoccus</taxon>
    </lineage>
</organism>
<dbReference type="SMART" id="SM00422">
    <property type="entry name" value="HTH_MERR"/>
    <property type="match status" value="1"/>
</dbReference>
<feature type="domain" description="HTH merR-type" evidence="2">
    <location>
        <begin position="10"/>
        <end position="78"/>
    </location>
</feature>
<dbReference type="Proteomes" id="UP000029917">
    <property type="component" value="Unassembled WGS sequence"/>
</dbReference>